<dbReference type="RefSeq" id="WP_126486309.1">
    <property type="nucleotide sequence ID" value="NZ_RXNS01000019.1"/>
</dbReference>
<keyword evidence="4 9" id="KW-0997">Cell inner membrane</keyword>
<dbReference type="OrthoDB" id="2085311at2"/>
<dbReference type="GO" id="GO:0015740">
    <property type="term" value="P:C4-dicarboxylate transport"/>
    <property type="evidence" value="ECO:0007669"/>
    <property type="project" value="TreeGrafter"/>
</dbReference>
<evidence type="ECO:0000256" key="7">
    <source>
        <dbReference type="ARBA" id="ARBA00023136"/>
    </source>
</evidence>
<comment type="caution">
    <text evidence="11">The sequence shown here is derived from an EMBL/GenBank/DDBJ whole genome shotgun (WGS) entry which is preliminary data.</text>
</comment>
<comment type="function">
    <text evidence="9">Part of the tripartite ATP-independent periplasmic (TRAP) transport system.</text>
</comment>
<dbReference type="InterPro" id="IPR055348">
    <property type="entry name" value="DctQ"/>
</dbReference>
<feature type="domain" description="Tripartite ATP-independent periplasmic transporters DctQ component" evidence="10">
    <location>
        <begin position="23"/>
        <end position="153"/>
    </location>
</feature>
<evidence type="ECO:0000256" key="9">
    <source>
        <dbReference type="RuleBase" id="RU369079"/>
    </source>
</evidence>
<feature type="transmembrane region" description="Helical" evidence="9">
    <location>
        <begin position="49"/>
        <end position="66"/>
    </location>
</feature>
<dbReference type="PANTHER" id="PTHR35011">
    <property type="entry name" value="2,3-DIKETO-L-GULONATE TRAP TRANSPORTER SMALL PERMEASE PROTEIN YIAM"/>
    <property type="match status" value="1"/>
</dbReference>
<comment type="similarity">
    <text evidence="8 9">Belongs to the TRAP transporter small permease family.</text>
</comment>
<evidence type="ECO:0000259" key="10">
    <source>
        <dbReference type="Pfam" id="PF04290"/>
    </source>
</evidence>
<proteinExistence type="inferred from homology"/>
<name>A0A431UZK1_9GAMM</name>
<dbReference type="GO" id="GO:0005886">
    <property type="term" value="C:plasma membrane"/>
    <property type="evidence" value="ECO:0007669"/>
    <property type="project" value="UniProtKB-SubCell"/>
</dbReference>
<gene>
    <name evidence="11" type="ORF">EKG36_17080</name>
</gene>
<comment type="subcellular location">
    <subcellularLocation>
        <location evidence="1 9">Cell inner membrane</location>
        <topology evidence="1 9">Multi-pass membrane protein</topology>
    </subcellularLocation>
</comment>
<evidence type="ECO:0000256" key="6">
    <source>
        <dbReference type="ARBA" id="ARBA00022989"/>
    </source>
</evidence>
<keyword evidence="3" id="KW-1003">Cell membrane</keyword>
<dbReference type="AlphaFoldDB" id="A0A431UZK1"/>
<protein>
    <recommendedName>
        <fullName evidence="9">TRAP transporter small permease protein</fullName>
    </recommendedName>
</protein>
<keyword evidence="6 9" id="KW-1133">Transmembrane helix</keyword>
<dbReference type="EMBL" id="RXNS01000019">
    <property type="protein sequence ID" value="RTQ99590.1"/>
    <property type="molecule type" value="Genomic_DNA"/>
</dbReference>
<evidence type="ECO:0000256" key="5">
    <source>
        <dbReference type="ARBA" id="ARBA00022692"/>
    </source>
</evidence>
<keyword evidence="5 9" id="KW-0812">Transmembrane</keyword>
<dbReference type="Proteomes" id="UP000267400">
    <property type="component" value="Unassembled WGS sequence"/>
</dbReference>
<evidence type="ECO:0000313" key="12">
    <source>
        <dbReference type="Proteomes" id="UP000267400"/>
    </source>
</evidence>
<dbReference type="PANTHER" id="PTHR35011:SF2">
    <property type="entry name" value="2,3-DIKETO-L-GULONATE TRAP TRANSPORTER SMALL PERMEASE PROTEIN YIAM"/>
    <property type="match status" value="1"/>
</dbReference>
<evidence type="ECO:0000256" key="1">
    <source>
        <dbReference type="ARBA" id="ARBA00004429"/>
    </source>
</evidence>
<evidence type="ECO:0000256" key="8">
    <source>
        <dbReference type="ARBA" id="ARBA00038436"/>
    </source>
</evidence>
<feature type="transmembrane region" description="Helical" evidence="9">
    <location>
        <begin position="86"/>
        <end position="107"/>
    </location>
</feature>
<feature type="transmembrane region" description="Helical" evidence="9">
    <location>
        <begin position="127"/>
        <end position="146"/>
    </location>
</feature>
<keyword evidence="2 9" id="KW-0813">Transport</keyword>
<dbReference type="InterPro" id="IPR007387">
    <property type="entry name" value="TRAP_DctQ"/>
</dbReference>
<sequence length="165" mass="18956">MMVMRWLDRYLEETLSVVLLATIVFLVCANVAARHVFEASLPWGEELIGWVFIWFIWVAVSYVFRLDQHIEITLLRDLFPLFWSRVLHLVVRLMVVVFLLAVSVYCIDLIMNPMVRNQVSVVLQMPIPVYYASAPFGALLASIRILQNCWRSVHTPDSNVSGGTS</sequence>
<keyword evidence="12" id="KW-1185">Reference proteome</keyword>
<reference evidence="11 12" key="1">
    <citation type="submission" date="2018-12" db="EMBL/GenBank/DDBJ databases">
        <authorList>
            <person name="Yu L."/>
        </authorList>
    </citation>
    <scope>NUCLEOTIDE SEQUENCE [LARGE SCALE GENOMIC DNA]</scope>
    <source>
        <strain evidence="11 12">11S</strain>
    </source>
</reference>
<evidence type="ECO:0000256" key="3">
    <source>
        <dbReference type="ARBA" id="ARBA00022475"/>
    </source>
</evidence>
<evidence type="ECO:0000256" key="2">
    <source>
        <dbReference type="ARBA" id="ARBA00022448"/>
    </source>
</evidence>
<evidence type="ECO:0000313" key="11">
    <source>
        <dbReference type="EMBL" id="RTQ99590.1"/>
    </source>
</evidence>
<organism evidence="11 12">
    <name type="scientific">Halomonas nitroreducens</name>
    <dbReference type="NCBI Taxonomy" id="447425"/>
    <lineage>
        <taxon>Bacteria</taxon>
        <taxon>Pseudomonadati</taxon>
        <taxon>Pseudomonadota</taxon>
        <taxon>Gammaproteobacteria</taxon>
        <taxon>Oceanospirillales</taxon>
        <taxon>Halomonadaceae</taxon>
        <taxon>Halomonas</taxon>
    </lineage>
</organism>
<comment type="caution">
    <text evidence="9">Lacks conserved residue(s) required for the propagation of feature annotation.</text>
</comment>
<accession>A0A431UZK1</accession>
<dbReference type="GO" id="GO:0022857">
    <property type="term" value="F:transmembrane transporter activity"/>
    <property type="evidence" value="ECO:0007669"/>
    <property type="project" value="UniProtKB-UniRule"/>
</dbReference>
<keyword evidence="7 9" id="KW-0472">Membrane</keyword>
<evidence type="ECO:0000256" key="4">
    <source>
        <dbReference type="ARBA" id="ARBA00022519"/>
    </source>
</evidence>
<comment type="subunit">
    <text evidence="9">The complex comprises the extracytoplasmic solute receptor protein and the two transmembrane proteins.</text>
</comment>
<dbReference type="Pfam" id="PF04290">
    <property type="entry name" value="DctQ"/>
    <property type="match status" value="1"/>
</dbReference>